<proteinExistence type="predicted"/>
<feature type="coiled-coil region" evidence="1">
    <location>
        <begin position="130"/>
        <end position="164"/>
    </location>
</feature>
<name>A0A931MTR2_9BACI</name>
<evidence type="ECO:0000313" key="3">
    <source>
        <dbReference type="Proteomes" id="UP000614490"/>
    </source>
</evidence>
<comment type="caution">
    <text evidence="2">The sequence shown here is derived from an EMBL/GenBank/DDBJ whole genome shotgun (WGS) entry which is preliminary data.</text>
</comment>
<dbReference type="Proteomes" id="UP000614490">
    <property type="component" value="Unassembled WGS sequence"/>
</dbReference>
<sequence>MSDLKLTIELGKPAYAQNKTVRNSIPRSLWNALRHHLLEKSDYKCQICGFAGGEKLQAHEVWEYDEEKFLLILKDVQSLCKSCHDLKHIRHVEHRIKDRQKRDFVMKNLMKHFMRVNGCTENEFRMHYRNQSAKNKASQVNRSLDDLIEKREDLKREAFLLDQDWRFVIAENLPYEEKIKSHLSKKGLLYER</sequence>
<evidence type="ECO:0000256" key="1">
    <source>
        <dbReference type="SAM" id="Coils"/>
    </source>
</evidence>
<keyword evidence="1" id="KW-0175">Coiled coil</keyword>
<dbReference type="EMBL" id="JADZSC010000001">
    <property type="protein sequence ID" value="MBH0229108.1"/>
    <property type="molecule type" value="Genomic_DNA"/>
</dbReference>
<dbReference type="RefSeq" id="WP_197315739.1">
    <property type="nucleotide sequence ID" value="NZ_JADZSC010000001.1"/>
</dbReference>
<evidence type="ECO:0000313" key="2">
    <source>
        <dbReference type="EMBL" id="MBH0229108.1"/>
    </source>
</evidence>
<protein>
    <recommendedName>
        <fullName evidence="4">HNH endonuclease</fullName>
    </recommendedName>
</protein>
<dbReference type="AlphaFoldDB" id="A0A931MTR2"/>
<reference evidence="2 3" key="1">
    <citation type="journal article" date="2005" name="Int. J. Syst. Evol. Microbiol.">
        <title>Halobacillus yeomjeoni sp. nov., isolated from a marine solar saltern in Korea.</title>
        <authorList>
            <person name="Yoon J.H."/>
            <person name="Kang S.J."/>
            <person name="Lee C.H."/>
            <person name="Oh H.W."/>
            <person name="Oh T.K."/>
        </authorList>
    </citation>
    <scope>NUCLEOTIDE SEQUENCE [LARGE SCALE GENOMIC DNA]</scope>
    <source>
        <strain evidence="2 3">KCTC 3957</strain>
    </source>
</reference>
<evidence type="ECO:0008006" key="4">
    <source>
        <dbReference type="Google" id="ProtNLM"/>
    </source>
</evidence>
<gene>
    <name evidence="2" type="ORF">H0267_02670</name>
</gene>
<organism evidence="2 3">
    <name type="scientific">Halobacillus yeomjeoni</name>
    <dbReference type="NCBI Taxonomy" id="311194"/>
    <lineage>
        <taxon>Bacteria</taxon>
        <taxon>Bacillati</taxon>
        <taxon>Bacillota</taxon>
        <taxon>Bacilli</taxon>
        <taxon>Bacillales</taxon>
        <taxon>Bacillaceae</taxon>
        <taxon>Halobacillus</taxon>
    </lineage>
</organism>
<keyword evidence="3" id="KW-1185">Reference proteome</keyword>
<accession>A0A931MTR2</accession>